<feature type="compositionally biased region" description="Low complexity" evidence="1">
    <location>
        <begin position="159"/>
        <end position="175"/>
    </location>
</feature>
<gene>
    <name evidence="3" type="ORF">M8009_05040</name>
</gene>
<dbReference type="RefSeq" id="WP_250059669.1">
    <property type="nucleotide sequence ID" value="NZ_JAMJPK010000002.1"/>
</dbReference>
<evidence type="ECO:0008006" key="5">
    <source>
        <dbReference type="Google" id="ProtNLM"/>
    </source>
</evidence>
<feature type="compositionally biased region" description="Polar residues" evidence="1">
    <location>
        <begin position="75"/>
        <end position="91"/>
    </location>
</feature>
<keyword evidence="4" id="KW-1185">Reference proteome</keyword>
<comment type="caution">
    <text evidence="3">The sequence shown here is derived from an EMBL/GenBank/DDBJ whole genome shotgun (WGS) entry which is preliminary data.</text>
</comment>
<evidence type="ECO:0000256" key="1">
    <source>
        <dbReference type="SAM" id="MobiDB-lite"/>
    </source>
</evidence>
<evidence type="ECO:0000256" key="2">
    <source>
        <dbReference type="SAM" id="SignalP"/>
    </source>
</evidence>
<feature type="compositionally biased region" description="Polar residues" evidence="1">
    <location>
        <begin position="29"/>
        <end position="53"/>
    </location>
</feature>
<proteinExistence type="predicted"/>
<dbReference type="Proteomes" id="UP001165369">
    <property type="component" value="Unassembled WGS sequence"/>
</dbReference>
<reference evidence="3" key="1">
    <citation type="submission" date="2022-05" db="EMBL/GenBank/DDBJ databases">
        <title>Halomonas geminus sp. nov. and Halomonas llamarensis sp. nov. isolated from high-altitude salars of the Atacama Desert.</title>
        <authorList>
            <person name="Hintersatz C."/>
            <person name="Rojas L.A."/>
            <person name="Wei T.-S."/>
            <person name="Kutschke S."/>
            <person name="Lehmann F."/>
            <person name="Jain R."/>
            <person name="Pollmann K."/>
        </authorList>
    </citation>
    <scope>NUCLEOTIDE SEQUENCE</scope>
    <source>
        <strain evidence="3">ATCH28</strain>
    </source>
</reference>
<feature type="region of interest" description="Disordered" evidence="1">
    <location>
        <begin position="27"/>
        <end position="53"/>
    </location>
</feature>
<accession>A0ABT0SYJ4</accession>
<name>A0ABT0SYJ4_9GAMM</name>
<dbReference type="EMBL" id="JAMJPK010000002">
    <property type="protein sequence ID" value="MCL7939672.1"/>
    <property type="molecule type" value="Genomic_DNA"/>
</dbReference>
<organism evidence="3 4">
    <name type="scientific">Halomonas gemina</name>
    <dbReference type="NCBI Taxonomy" id="2945105"/>
    <lineage>
        <taxon>Bacteria</taxon>
        <taxon>Pseudomonadati</taxon>
        <taxon>Pseudomonadota</taxon>
        <taxon>Gammaproteobacteria</taxon>
        <taxon>Oceanospirillales</taxon>
        <taxon>Halomonadaceae</taxon>
        <taxon>Halomonas</taxon>
    </lineage>
</organism>
<evidence type="ECO:0000313" key="3">
    <source>
        <dbReference type="EMBL" id="MCL7939672.1"/>
    </source>
</evidence>
<feature type="signal peptide" evidence="2">
    <location>
        <begin position="1"/>
        <end position="24"/>
    </location>
</feature>
<feature type="compositionally biased region" description="Basic and acidic residues" evidence="1">
    <location>
        <begin position="114"/>
        <end position="124"/>
    </location>
</feature>
<keyword evidence="2" id="KW-0732">Signal</keyword>
<feature type="region of interest" description="Disordered" evidence="1">
    <location>
        <begin position="68"/>
        <end position="175"/>
    </location>
</feature>
<sequence length="175" mass="17693">MRLKTLAAGMTLAFVGLAGSAAHAESGSLGVQTNSATDSTLDSQTGNDQFGVSSSTQVGVEVGVDGSTRTEREFQQQGELQTDTRAGSQTGAEHRGDAGVEGTLESATGTGHDTAAEASDRSRSVLEGASDTLEAGRETSEQWHEEATQASGQATGNLGTTAEAEGSANASGELR</sequence>
<protein>
    <recommendedName>
        <fullName evidence="5">Phage infection protein</fullName>
    </recommendedName>
</protein>
<feature type="compositionally biased region" description="Polar residues" evidence="1">
    <location>
        <begin position="148"/>
        <end position="158"/>
    </location>
</feature>
<feature type="chain" id="PRO_5047371346" description="Phage infection protein" evidence="2">
    <location>
        <begin position="25"/>
        <end position="175"/>
    </location>
</feature>
<feature type="compositionally biased region" description="Basic and acidic residues" evidence="1">
    <location>
        <begin position="134"/>
        <end position="147"/>
    </location>
</feature>
<evidence type="ECO:0000313" key="4">
    <source>
        <dbReference type="Proteomes" id="UP001165369"/>
    </source>
</evidence>